<dbReference type="AlphaFoldDB" id="A0A6B3NCG5"/>
<keyword evidence="1" id="KW-0472">Membrane</keyword>
<accession>A0A6B3NCG5</accession>
<name>A0A6B3NCG5_9CYAN</name>
<comment type="caution">
    <text evidence="2">The sequence shown here is derived from an EMBL/GenBank/DDBJ whole genome shotgun (WGS) entry which is preliminary data.</text>
</comment>
<dbReference type="EMBL" id="JAAHFQ010000354">
    <property type="protein sequence ID" value="NER29357.1"/>
    <property type="molecule type" value="Genomic_DNA"/>
</dbReference>
<keyword evidence="1" id="KW-1133">Transmembrane helix</keyword>
<feature type="transmembrane region" description="Helical" evidence="1">
    <location>
        <begin position="6"/>
        <end position="27"/>
    </location>
</feature>
<evidence type="ECO:0000313" key="2">
    <source>
        <dbReference type="EMBL" id="NER29357.1"/>
    </source>
</evidence>
<sequence length="98" mass="10775">MVYQDTAVIIPLLATAYLLAIYLLLMVAQRMIKGSRYATSSFRDAYANYGTTEQVGSNDEVDKPHKLTSGLNSFPIAFTEPDQQTHAQVASSTTSKLK</sequence>
<organism evidence="2">
    <name type="scientific">Symploca sp. SIO1C4</name>
    <dbReference type="NCBI Taxonomy" id="2607765"/>
    <lineage>
        <taxon>Bacteria</taxon>
        <taxon>Bacillati</taxon>
        <taxon>Cyanobacteriota</taxon>
        <taxon>Cyanophyceae</taxon>
        <taxon>Coleofasciculales</taxon>
        <taxon>Coleofasciculaceae</taxon>
        <taxon>Symploca</taxon>
    </lineage>
</organism>
<reference evidence="2" key="1">
    <citation type="submission" date="2019-11" db="EMBL/GenBank/DDBJ databases">
        <title>Genomic insights into an expanded diversity of filamentous marine cyanobacteria reveals the extraordinary biosynthetic potential of Moorea and Okeania.</title>
        <authorList>
            <person name="Ferreira Leao T."/>
            <person name="Wang M."/>
            <person name="Moss N."/>
            <person name="Da Silva R."/>
            <person name="Sanders J."/>
            <person name="Nurk S."/>
            <person name="Gurevich A."/>
            <person name="Humphrey G."/>
            <person name="Reher R."/>
            <person name="Zhu Q."/>
            <person name="Belda-Ferre P."/>
            <person name="Glukhov E."/>
            <person name="Rex R."/>
            <person name="Dorrestein P.C."/>
            <person name="Knight R."/>
            <person name="Pevzner P."/>
            <person name="Gerwick W.H."/>
            <person name="Gerwick L."/>
        </authorList>
    </citation>
    <scope>NUCLEOTIDE SEQUENCE</scope>
    <source>
        <strain evidence="2">SIO1C4</strain>
    </source>
</reference>
<proteinExistence type="predicted"/>
<evidence type="ECO:0000256" key="1">
    <source>
        <dbReference type="SAM" id="Phobius"/>
    </source>
</evidence>
<gene>
    <name evidence="2" type="ORF">F6J89_17455</name>
</gene>
<keyword evidence="1" id="KW-0812">Transmembrane</keyword>
<protein>
    <submittedName>
        <fullName evidence="2">Uncharacterized protein</fullName>
    </submittedName>
</protein>